<keyword evidence="5" id="KW-1185">Reference proteome</keyword>
<evidence type="ECO:0000313" key="5">
    <source>
        <dbReference type="Proteomes" id="UP000470213"/>
    </source>
</evidence>
<feature type="domain" description="EF-hand" evidence="3">
    <location>
        <begin position="22"/>
        <end position="57"/>
    </location>
</feature>
<feature type="chain" id="PRO_5031463490" description="EF-hand domain-containing protein" evidence="2">
    <location>
        <begin position="21"/>
        <end position="208"/>
    </location>
</feature>
<dbReference type="Proteomes" id="UP000470213">
    <property type="component" value="Unassembled WGS sequence"/>
</dbReference>
<dbReference type="Pfam" id="PF13202">
    <property type="entry name" value="EF-hand_5"/>
    <property type="match status" value="3"/>
</dbReference>
<protein>
    <recommendedName>
        <fullName evidence="3">EF-hand domain-containing protein</fullName>
    </recommendedName>
</protein>
<gene>
    <name evidence="4" type="ORF">GTH32_14460</name>
</gene>
<dbReference type="InterPro" id="IPR011992">
    <property type="entry name" value="EF-hand-dom_pair"/>
</dbReference>
<name>A0A7X5LPH8_9ALTE</name>
<organism evidence="4 5">
    <name type="scientific">Alteromonas profundi</name>
    <dbReference type="NCBI Taxonomy" id="2696062"/>
    <lineage>
        <taxon>Bacteria</taxon>
        <taxon>Pseudomonadati</taxon>
        <taxon>Pseudomonadota</taxon>
        <taxon>Gammaproteobacteria</taxon>
        <taxon>Alteromonadales</taxon>
        <taxon>Alteromonadaceae</taxon>
        <taxon>Alteromonas/Salinimonas group</taxon>
        <taxon>Alteromonas</taxon>
    </lineage>
</organism>
<proteinExistence type="predicted"/>
<dbReference type="AlphaFoldDB" id="A0A7X5LPH8"/>
<dbReference type="EMBL" id="JAAAWN010000021">
    <property type="protein sequence ID" value="NDV92380.1"/>
    <property type="molecule type" value="Genomic_DNA"/>
</dbReference>
<feature type="signal peptide" evidence="2">
    <location>
        <begin position="1"/>
        <end position="20"/>
    </location>
</feature>
<dbReference type="GO" id="GO:0005509">
    <property type="term" value="F:calcium ion binding"/>
    <property type="evidence" value="ECO:0007669"/>
    <property type="project" value="InterPro"/>
</dbReference>
<reference evidence="4 5" key="1">
    <citation type="submission" date="2020-01" db="EMBL/GenBank/DDBJ databases">
        <authorList>
            <person name="Chen J."/>
            <person name="Zhu S."/>
            <person name="Yang J."/>
        </authorList>
    </citation>
    <scope>NUCLEOTIDE SEQUENCE [LARGE SCALE GENOMIC DNA]</scope>
    <source>
        <strain evidence="4 5">345S023</strain>
    </source>
</reference>
<comment type="caution">
    <text evidence="4">The sequence shown here is derived from an EMBL/GenBank/DDBJ whole genome shotgun (WGS) entry which is preliminary data.</text>
</comment>
<dbReference type="PROSITE" id="PS50222">
    <property type="entry name" value="EF_HAND_2"/>
    <property type="match status" value="2"/>
</dbReference>
<accession>A0A7X5LPH8</accession>
<evidence type="ECO:0000256" key="2">
    <source>
        <dbReference type="SAM" id="SignalP"/>
    </source>
</evidence>
<feature type="region of interest" description="Disordered" evidence="1">
    <location>
        <begin position="117"/>
        <end position="153"/>
    </location>
</feature>
<evidence type="ECO:0000256" key="1">
    <source>
        <dbReference type="SAM" id="MobiDB-lite"/>
    </source>
</evidence>
<feature type="domain" description="EF-hand" evidence="3">
    <location>
        <begin position="173"/>
        <end position="208"/>
    </location>
</feature>
<dbReference type="Gene3D" id="1.10.238.10">
    <property type="entry name" value="EF-hand"/>
    <property type="match status" value="2"/>
</dbReference>
<dbReference type="SUPFAM" id="SSF47473">
    <property type="entry name" value="EF-hand"/>
    <property type="match status" value="1"/>
</dbReference>
<keyword evidence="2" id="KW-0732">Signal</keyword>
<evidence type="ECO:0000259" key="3">
    <source>
        <dbReference type="PROSITE" id="PS50222"/>
    </source>
</evidence>
<dbReference type="RefSeq" id="WP_163087074.1">
    <property type="nucleotide sequence ID" value="NZ_JAAAWN010000021.1"/>
</dbReference>
<dbReference type="InterPro" id="IPR018247">
    <property type="entry name" value="EF_Hand_1_Ca_BS"/>
</dbReference>
<sequence length="208" mass="23116">MKKLTLSVLIASAMSMPAMAGDDEAKIQSSFSALDSDGNGVVSLQEAKESDASKVLMKMDENDDDRITKSEYVAFVNEHPRKFSDDVVMSVRAEGTTDAVLVRDGNTTLTSDAMLTADSSKTHGDRTMNGKVSGNYDPQHDQENRREKRDDDSFVAFEMIDKDNDGELTKSEVDKVDVDADFDEMDMDDDNLITRLEYNEFVIDADIE</sequence>
<dbReference type="PROSITE" id="PS00018">
    <property type="entry name" value="EF_HAND_1"/>
    <property type="match status" value="2"/>
</dbReference>
<evidence type="ECO:0000313" key="4">
    <source>
        <dbReference type="EMBL" id="NDV92380.1"/>
    </source>
</evidence>
<dbReference type="InterPro" id="IPR002048">
    <property type="entry name" value="EF_hand_dom"/>
</dbReference>
<feature type="compositionally biased region" description="Basic and acidic residues" evidence="1">
    <location>
        <begin position="138"/>
        <end position="152"/>
    </location>
</feature>